<dbReference type="AlphaFoldDB" id="A0A3B1B9L5"/>
<accession>A0A3B1B9L5</accession>
<dbReference type="GO" id="GO:0003978">
    <property type="term" value="F:UDP-glucose 4-epimerase activity"/>
    <property type="evidence" value="ECO:0007669"/>
    <property type="project" value="UniProtKB-EC"/>
</dbReference>
<dbReference type="InterPro" id="IPR001509">
    <property type="entry name" value="Epimerase_deHydtase"/>
</dbReference>
<dbReference type="GO" id="GO:0005737">
    <property type="term" value="C:cytoplasm"/>
    <property type="evidence" value="ECO:0007669"/>
    <property type="project" value="TreeGrafter"/>
</dbReference>
<dbReference type="InterPro" id="IPR051783">
    <property type="entry name" value="NAD(P)-dependent_oxidoreduct"/>
</dbReference>
<feature type="domain" description="NAD-dependent epimerase/dehydratase" evidence="1">
    <location>
        <begin position="4"/>
        <end position="217"/>
    </location>
</feature>
<dbReference type="Gene3D" id="3.40.50.720">
    <property type="entry name" value="NAD(P)-binding Rossmann-like Domain"/>
    <property type="match status" value="1"/>
</dbReference>
<dbReference type="EMBL" id="UOFX01000040">
    <property type="protein sequence ID" value="VAX08684.1"/>
    <property type="molecule type" value="Genomic_DNA"/>
</dbReference>
<reference evidence="2" key="1">
    <citation type="submission" date="2018-06" db="EMBL/GenBank/DDBJ databases">
        <authorList>
            <person name="Zhirakovskaya E."/>
        </authorList>
    </citation>
    <scope>NUCLEOTIDE SEQUENCE</scope>
</reference>
<organism evidence="2">
    <name type="scientific">hydrothermal vent metagenome</name>
    <dbReference type="NCBI Taxonomy" id="652676"/>
    <lineage>
        <taxon>unclassified sequences</taxon>
        <taxon>metagenomes</taxon>
        <taxon>ecological metagenomes</taxon>
    </lineage>
</organism>
<evidence type="ECO:0000313" key="2">
    <source>
        <dbReference type="EMBL" id="VAX08684.1"/>
    </source>
</evidence>
<name>A0A3B1B9L5_9ZZZZ</name>
<dbReference type="PANTHER" id="PTHR48079:SF6">
    <property type="entry name" value="NAD(P)-BINDING DOMAIN-CONTAINING PROTEIN-RELATED"/>
    <property type="match status" value="1"/>
</dbReference>
<dbReference type="InterPro" id="IPR036291">
    <property type="entry name" value="NAD(P)-bd_dom_sf"/>
</dbReference>
<dbReference type="GO" id="GO:0004029">
    <property type="term" value="F:aldehyde dehydrogenase (NAD+) activity"/>
    <property type="evidence" value="ECO:0007669"/>
    <property type="project" value="TreeGrafter"/>
</dbReference>
<dbReference type="PANTHER" id="PTHR48079">
    <property type="entry name" value="PROTEIN YEEZ"/>
    <property type="match status" value="1"/>
</dbReference>
<sequence length="326" mass="35627">MQRVLVTGASGFIGKHLCARLKAEGMEVTALMRYRAEGPWDSVIQIDLSQESLPTDALTGIDTIFHLAGKAHALSETRQDEAEYFNTNRSGTCRLLEAAQHAGVQRLVFFSSVKAMGEGGDGCLNEETPCAPETPYGKSKLEAEQLVLTGGYLPESVVLRLTMVYGPTTKGNLPRMVQAIDEGRFPPLPQVNNRRSMVHVDDVVTLALAAAIQPAAVGATYIITDGQPYTTREVYEGICAALHKPLPKWTLPMLLLTLLAKLGDAIGQLRGRRFMFDSDAMDKLIGSAWYSSEKIQRELGISAQHRLQDALPEIIAQLGIKPRKNP</sequence>
<keyword evidence="2" id="KW-0413">Isomerase</keyword>
<gene>
    <name evidence="2" type="ORF">MNBD_GAMMA26-2088</name>
</gene>
<protein>
    <submittedName>
        <fullName evidence="2">UDP-glucose 4-epimerase</fullName>
        <ecNumber evidence="2">5.1.3.2</ecNumber>
    </submittedName>
</protein>
<dbReference type="Pfam" id="PF01370">
    <property type="entry name" value="Epimerase"/>
    <property type="match status" value="1"/>
</dbReference>
<dbReference type="EC" id="5.1.3.2" evidence="2"/>
<proteinExistence type="predicted"/>
<dbReference type="SUPFAM" id="SSF51735">
    <property type="entry name" value="NAD(P)-binding Rossmann-fold domains"/>
    <property type="match status" value="1"/>
</dbReference>
<evidence type="ECO:0000259" key="1">
    <source>
        <dbReference type="Pfam" id="PF01370"/>
    </source>
</evidence>